<gene>
    <name evidence="1" type="ORF">HLUCCX10_04140</name>
</gene>
<dbReference type="AlphaFoldDB" id="A0A0P7XPX8"/>
<sequence>MSKRTLFFTLLIFSLISCKTSDNEVLSNKIEFFFSSITESNIEDTEYLLVVPIDKGFGFCVSKVVEFARVFEIPENLRIVFSSGNKTVLKNFLTENSLKDKEHVILDSKNYFFLNELIFLKPTIFQKSDNEWIPIELVPINVEDLLFEHFVNLPSRPHLQEFYDFVASGEVSEIEEQGNKVFLRFKSSMGFGIDSSLNIDKSVYEGFGSSLVEGSLILKEPRSFYFFEYLLLDSMSARAFRKVAEFND</sequence>
<evidence type="ECO:0008006" key="3">
    <source>
        <dbReference type="Google" id="ProtNLM"/>
    </source>
</evidence>
<dbReference type="PATRIC" id="fig|1305737.6.peg.1476"/>
<evidence type="ECO:0000313" key="2">
    <source>
        <dbReference type="Proteomes" id="UP000050421"/>
    </source>
</evidence>
<accession>A0A0P7XPX8</accession>
<comment type="caution">
    <text evidence="1">The sequence shown here is derived from an EMBL/GenBank/DDBJ whole genome shotgun (WGS) entry which is preliminary data.</text>
</comment>
<reference evidence="1 2" key="1">
    <citation type="submission" date="2015-09" db="EMBL/GenBank/DDBJ databases">
        <title>Identification and resolution of microdiversity through metagenomic sequencing of parallel consortia.</title>
        <authorList>
            <person name="Nelson W.C."/>
            <person name="Romine M.F."/>
            <person name="Lindemann S.R."/>
        </authorList>
    </citation>
    <scope>NUCLEOTIDE SEQUENCE [LARGE SCALE GENOMIC DNA]</scope>
    <source>
        <strain evidence="1">HL-49</strain>
    </source>
</reference>
<dbReference type="EMBL" id="LJXT01000017">
    <property type="protein sequence ID" value="KPQ18977.1"/>
    <property type="molecule type" value="Genomic_DNA"/>
</dbReference>
<dbReference type="Proteomes" id="UP000050421">
    <property type="component" value="Unassembled WGS sequence"/>
</dbReference>
<evidence type="ECO:0000313" key="1">
    <source>
        <dbReference type="EMBL" id="KPQ18977.1"/>
    </source>
</evidence>
<proteinExistence type="predicted"/>
<protein>
    <recommendedName>
        <fullName evidence="3">Lipoprotein</fullName>
    </recommendedName>
</protein>
<organism evidence="1 2">
    <name type="scientific">Algoriphagus marincola HL-49</name>
    <dbReference type="NCBI Taxonomy" id="1305737"/>
    <lineage>
        <taxon>Bacteria</taxon>
        <taxon>Pseudomonadati</taxon>
        <taxon>Bacteroidota</taxon>
        <taxon>Cytophagia</taxon>
        <taxon>Cytophagales</taxon>
        <taxon>Cyclobacteriaceae</taxon>
        <taxon>Algoriphagus</taxon>
    </lineage>
</organism>
<dbReference type="OrthoDB" id="827710at2"/>
<dbReference type="STRING" id="1305737.GCA_000526355_03564"/>
<name>A0A0P7XPX8_9BACT</name>